<comment type="caution">
    <text evidence="1">The sequence shown here is derived from an EMBL/GenBank/DDBJ whole genome shotgun (WGS) entry which is preliminary data.</text>
</comment>
<dbReference type="EMBL" id="QZJW01000058">
    <property type="protein sequence ID" value="RJO59912.1"/>
    <property type="molecule type" value="Genomic_DNA"/>
</dbReference>
<name>A0A419DA28_9BACT</name>
<gene>
    <name evidence="1" type="ORF">C4544_07455</name>
</gene>
<protein>
    <submittedName>
        <fullName evidence="1">Uncharacterized protein</fullName>
    </submittedName>
</protein>
<dbReference type="Proteomes" id="UP000285655">
    <property type="component" value="Unassembled WGS sequence"/>
</dbReference>
<sequence>MRCLVVNRSLDTLIIFSVLISVSYKSSGGIVVAENASPAMPSVIFGTWASYRSPPEKPEAVFTEINYPFKRTLLKSKSKACSLIRNQDTPR</sequence>
<evidence type="ECO:0000313" key="1">
    <source>
        <dbReference type="EMBL" id="RJO59912.1"/>
    </source>
</evidence>
<reference evidence="1 2" key="1">
    <citation type="journal article" date="2017" name="ISME J.">
        <title>Energy and carbon metabolisms in a deep terrestrial subsurface fluid microbial community.</title>
        <authorList>
            <person name="Momper L."/>
            <person name="Jungbluth S.P."/>
            <person name="Lee M.D."/>
            <person name="Amend J.P."/>
        </authorList>
    </citation>
    <scope>NUCLEOTIDE SEQUENCE [LARGE SCALE GENOMIC DNA]</scope>
    <source>
        <strain evidence="1">SURF_29</strain>
    </source>
</reference>
<dbReference type="AlphaFoldDB" id="A0A419DA28"/>
<organism evidence="1 2">
    <name type="scientific">candidate division WS5 bacterium</name>
    <dbReference type="NCBI Taxonomy" id="2093353"/>
    <lineage>
        <taxon>Bacteria</taxon>
        <taxon>candidate division WS5</taxon>
    </lineage>
</organism>
<proteinExistence type="predicted"/>
<accession>A0A419DA28</accession>
<evidence type="ECO:0000313" key="2">
    <source>
        <dbReference type="Proteomes" id="UP000285655"/>
    </source>
</evidence>